<dbReference type="Gene3D" id="3.30.450.20">
    <property type="entry name" value="PAS domain"/>
    <property type="match status" value="1"/>
</dbReference>
<dbReference type="Proteomes" id="UP000064967">
    <property type="component" value="Chromosome"/>
</dbReference>
<evidence type="ECO:0000256" key="5">
    <source>
        <dbReference type="ARBA" id="ARBA00022777"/>
    </source>
</evidence>
<keyword evidence="9" id="KW-1185">Reference proteome</keyword>
<gene>
    <name evidence="8" type="ORF">AKJ09_10183</name>
</gene>
<dbReference type="SMART" id="SM00387">
    <property type="entry name" value="HATPase_c"/>
    <property type="match status" value="1"/>
</dbReference>
<evidence type="ECO:0000256" key="3">
    <source>
        <dbReference type="ARBA" id="ARBA00022553"/>
    </source>
</evidence>
<dbReference type="Gene3D" id="3.30.565.10">
    <property type="entry name" value="Histidine kinase-like ATPase, C-terminal domain"/>
    <property type="match status" value="1"/>
</dbReference>
<protein>
    <recommendedName>
        <fullName evidence="2">histidine kinase</fullName>
        <ecNumber evidence="2">2.7.13.3</ecNumber>
    </recommendedName>
</protein>
<dbReference type="CDD" id="cd00082">
    <property type="entry name" value="HisKA"/>
    <property type="match status" value="1"/>
</dbReference>
<dbReference type="KEGG" id="llu:AKJ09_10183"/>
<keyword evidence="3" id="KW-0597">Phosphoprotein</keyword>
<keyword evidence="4" id="KW-0808">Transferase</keyword>
<dbReference type="GO" id="GO:0000155">
    <property type="term" value="F:phosphorelay sensor kinase activity"/>
    <property type="evidence" value="ECO:0007669"/>
    <property type="project" value="InterPro"/>
</dbReference>
<sequence length="435" mass="48546">MLEQDLAGLLRRASDWLRAPQDSPDILAPQLVAKTGDQLVELARELWVLRETFARSGAPSEAAACVCAHAHEEAVARFVAANETMLRKLEERSHLALNAAELALWELDLTSGERWWSPRARIMMGFANDNELSGDGFLERFDPEDLVKRDAAFRQAIDPNGNGEYRMEFKVPGKGPEGERWLASMGRAIFENGHAVRLLGTLHDITPRKRDEAERDMLIGALGHDLRSPLASIALGVTLMTQHEDPAVAQTASRLVQSAGRMERMIHDLLSFARLRSRGLELHAETFDMGPLCAEVVDEFRQANPQRNFRFDHDRTDTRGTWDRDRIAQVMQNLVSNAVVHGSEERPIFLSLRGNSDRVFFRVANSGSPIPPDLIVHLFEPFRRGTGRGDGLGLGLYIVRKIIDAHRGAIAVSSNASSTEFEVVVPRDQSHASER</sequence>
<dbReference type="InterPro" id="IPR003594">
    <property type="entry name" value="HATPase_dom"/>
</dbReference>
<evidence type="ECO:0000256" key="2">
    <source>
        <dbReference type="ARBA" id="ARBA00012438"/>
    </source>
</evidence>
<dbReference type="EC" id="2.7.13.3" evidence="2"/>
<dbReference type="GO" id="GO:0000156">
    <property type="term" value="F:phosphorelay response regulator activity"/>
    <property type="evidence" value="ECO:0007669"/>
    <property type="project" value="TreeGrafter"/>
</dbReference>
<dbReference type="InterPro" id="IPR035965">
    <property type="entry name" value="PAS-like_dom_sf"/>
</dbReference>
<dbReference type="GO" id="GO:0016020">
    <property type="term" value="C:membrane"/>
    <property type="evidence" value="ECO:0007669"/>
    <property type="project" value="UniProtKB-SubCell"/>
</dbReference>
<evidence type="ECO:0000256" key="4">
    <source>
        <dbReference type="ARBA" id="ARBA00022679"/>
    </source>
</evidence>
<dbReference type="NCBIfam" id="TIGR00229">
    <property type="entry name" value="sensory_box"/>
    <property type="match status" value="1"/>
</dbReference>
<organism evidence="8 9">
    <name type="scientific">Labilithrix luteola</name>
    <dbReference type="NCBI Taxonomy" id="1391654"/>
    <lineage>
        <taxon>Bacteria</taxon>
        <taxon>Pseudomonadati</taxon>
        <taxon>Myxococcota</taxon>
        <taxon>Polyangia</taxon>
        <taxon>Polyangiales</taxon>
        <taxon>Labilitrichaceae</taxon>
        <taxon>Labilithrix</taxon>
    </lineage>
</organism>
<keyword evidence="6" id="KW-0472">Membrane</keyword>
<dbReference type="AlphaFoldDB" id="A0A0K1QDK7"/>
<dbReference type="GO" id="GO:0007234">
    <property type="term" value="P:osmosensory signaling via phosphorelay pathway"/>
    <property type="evidence" value="ECO:0007669"/>
    <property type="project" value="TreeGrafter"/>
</dbReference>
<evidence type="ECO:0000313" key="9">
    <source>
        <dbReference type="Proteomes" id="UP000064967"/>
    </source>
</evidence>
<accession>A0A0K1QDK7</accession>
<dbReference type="InterPro" id="IPR004358">
    <property type="entry name" value="Sig_transdc_His_kin-like_C"/>
</dbReference>
<dbReference type="EMBL" id="CP012333">
    <property type="protein sequence ID" value="AKV03520.1"/>
    <property type="molecule type" value="Genomic_DNA"/>
</dbReference>
<dbReference type="PANTHER" id="PTHR42878">
    <property type="entry name" value="TWO-COMPONENT HISTIDINE KINASE"/>
    <property type="match status" value="1"/>
</dbReference>
<dbReference type="InterPro" id="IPR005467">
    <property type="entry name" value="His_kinase_dom"/>
</dbReference>
<evidence type="ECO:0000259" key="7">
    <source>
        <dbReference type="PROSITE" id="PS50109"/>
    </source>
</evidence>
<dbReference type="SUPFAM" id="SSF47384">
    <property type="entry name" value="Homodimeric domain of signal transducing histidine kinase"/>
    <property type="match status" value="1"/>
</dbReference>
<keyword evidence="5 8" id="KW-0418">Kinase</keyword>
<dbReference type="PANTHER" id="PTHR42878:SF13">
    <property type="entry name" value="HISTIDINE KINASE"/>
    <property type="match status" value="1"/>
</dbReference>
<evidence type="ECO:0000256" key="1">
    <source>
        <dbReference type="ARBA" id="ARBA00000085"/>
    </source>
</evidence>
<name>A0A0K1QDK7_9BACT</name>
<dbReference type="InterPro" id="IPR036890">
    <property type="entry name" value="HATPase_C_sf"/>
</dbReference>
<dbReference type="InterPro" id="IPR000014">
    <property type="entry name" value="PAS"/>
</dbReference>
<dbReference type="SMART" id="SM00388">
    <property type="entry name" value="HisKA"/>
    <property type="match status" value="1"/>
</dbReference>
<dbReference type="GO" id="GO:0030295">
    <property type="term" value="F:protein kinase activator activity"/>
    <property type="evidence" value="ECO:0007669"/>
    <property type="project" value="TreeGrafter"/>
</dbReference>
<dbReference type="Pfam" id="PF00512">
    <property type="entry name" value="HisKA"/>
    <property type="match status" value="1"/>
</dbReference>
<dbReference type="SUPFAM" id="SSF55785">
    <property type="entry name" value="PYP-like sensor domain (PAS domain)"/>
    <property type="match status" value="1"/>
</dbReference>
<dbReference type="STRING" id="1391654.AKJ09_10183"/>
<dbReference type="SUPFAM" id="SSF55874">
    <property type="entry name" value="ATPase domain of HSP90 chaperone/DNA topoisomerase II/histidine kinase"/>
    <property type="match status" value="1"/>
</dbReference>
<reference evidence="8 9" key="1">
    <citation type="submission" date="2015-08" db="EMBL/GenBank/DDBJ databases">
        <authorList>
            <person name="Babu N.S."/>
            <person name="Beckwith C.J."/>
            <person name="Beseler K.G."/>
            <person name="Brison A."/>
            <person name="Carone J.V."/>
            <person name="Caskin T.P."/>
            <person name="Diamond M."/>
            <person name="Durham M.E."/>
            <person name="Foxe J.M."/>
            <person name="Go M."/>
            <person name="Henderson B.A."/>
            <person name="Jones I.B."/>
            <person name="McGettigan J.A."/>
            <person name="Micheletti S.J."/>
            <person name="Nasrallah M.E."/>
            <person name="Ortiz D."/>
            <person name="Piller C.R."/>
            <person name="Privatt S.R."/>
            <person name="Schneider S.L."/>
            <person name="Sharp S."/>
            <person name="Smith T.C."/>
            <person name="Stanton J.D."/>
            <person name="Ullery H.E."/>
            <person name="Wilson R.J."/>
            <person name="Serrano M.G."/>
            <person name="Buck G."/>
            <person name="Lee V."/>
            <person name="Wang Y."/>
            <person name="Carvalho R."/>
            <person name="Voegtly L."/>
            <person name="Shi R."/>
            <person name="Duckworth R."/>
            <person name="Johnson A."/>
            <person name="Loviza R."/>
            <person name="Walstead R."/>
            <person name="Shah Z."/>
            <person name="Kiflezghi M."/>
            <person name="Wade K."/>
            <person name="Ball S.L."/>
            <person name="Bradley K.W."/>
            <person name="Asai D.J."/>
            <person name="Bowman C.A."/>
            <person name="Russell D.A."/>
            <person name="Pope W.H."/>
            <person name="Jacobs-Sera D."/>
            <person name="Hendrix R.W."/>
            <person name="Hatfull G.F."/>
        </authorList>
    </citation>
    <scope>NUCLEOTIDE SEQUENCE [LARGE SCALE GENOMIC DNA]</scope>
    <source>
        <strain evidence="8 9">DSM 27648</strain>
    </source>
</reference>
<proteinExistence type="predicted"/>
<feature type="domain" description="Histidine kinase" evidence="7">
    <location>
        <begin position="221"/>
        <end position="429"/>
    </location>
</feature>
<dbReference type="PRINTS" id="PR00344">
    <property type="entry name" value="BCTRLSENSOR"/>
</dbReference>
<dbReference type="InterPro" id="IPR036097">
    <property type="entry name" value="HisK_dim/P_sf"/>
</dbReference>
<comment type="catalytic activity">
    <reaction evidence="1">
        <text>ATP + protein L-histidine = ADP + protein N-phospho-L-histidine.</text>
        <dbReference type="EC" id="2.7.13.3"/>
    </reaction>
</comment>
<dbReference type="Pfam" id="PF02518">
    <property type="entry name" value="HATPase_c"/>
    <property type="match status" value="1"/>
</dbReference>
<evidence type="ECO:0000313" key="8">
    <source>
        <dbReference type="EMBL" id="AKV03520.1"/>
    </source>
</evidence>
<dbReference type="CDD" id="cd00130">
    <property type="entry name" value="PAS"/>
    <property type="match status" value="1"/>
</dbReference>
<dbReference type="PROSITE" id="PS50109">
    <property type="entry name" value="HIS_KIN"/>
    <property type="match status" value="1"/>
</dbReference>
<dbReference type="Gene3D" id="1.10.287.130">
    <property type="match status" value="1"/>
</dbReference>
<dbReference type="InterPro" id="IPR050351">
    <property type="entry name" value="BphY/WalK/GraS-like"/>
</dbReference>
<evidence type="ECO:0000256" key="6">
    <source>
        <dbReference type="ARBA" id="ARBA00023136"/>
    </source>
</evidence>
<dbReference type="InterPro" id="IPR003661">
    <property type="entry name" value="HisK_dim/P_dom"/>
</dbReference>